<dbReference type="EMBL" id="WBVQ01000002">
    <property type="protein sequence ID" value="KAB2815896.1"/>
    <property type="molecule type" value="Genomic_DNA"/>
</dbReference>
<dbReference type="Proteomes" id="UP000484164">
    <property type="component" value="Unassembled WGS sequence"/>
</dbReference>
<dbReference type="Gene3D" id="3.30.830.10">
    <property type="entry name" value="Metalloenzyme, LuxS/M16 peptidase-like"/>
    <property type="match status" value="2"/>
</dbReference>
<feature type="domain" description="Peptidase M16 C-terminal" evidence="2">
    <location>
        <begin position="206"/>
        <end position="384"/>
    </location>
</feature>
<dbReference type="SUPFAM" id="SSF63411">
    <property type="entry name" value="LuxS/MPP-like metallohydrolase"/>
    <property type="match status" value="2"/>
</dbReference>
<sequence>MVPSSKGNSMKRIIYSLLLTMVALPAVAQLDRSVRPQPGEAREPEIAEYKKYELDNGITLIVVEDHKLPRLSIQLSLDIDPIVEGDKAGMISLAGDLLGEGTANRTKEVLDESVDFMGARLSTYSSGAFASGLSKYSEDLMELLADVVLHPSFPQESFDKLKQQSISGIRANQDDPGAMMSNLYGSQIYGLDHAFGEIVTESTIENVTLEDCVNYWSTYFKPNVAYITIVGDIKPRAAKKLVNEYFEGWTPGEVPTHSVPVPELPSADYVALINRPASVQSEIRIGNRVVLSVGDEDLEAARIANMILGGGSLARLYLNLREDKGYTYGAYSSIGTSEHVTAFTANGAVRTEVTDSAITQFLFEIDRIRTTLVTEEELQGAKNYLAGSFGRSLESPETVARFAYNIERYGLDEDYYNDYLQRLQAVTAEDVQKAAQKYFADGNLLIAVVGKASDIKPSLAQFGEVKMFDAFGQPASDAEMIPEGLTVDAVLNNYVEALGGAEALAGVKSYSMQSSGSIMGQTLSIGEKWMKGGMYRSDIQSPMGAQSMVLNGSDVKVIANGSEQPIPEEAKAEILADDPIFMFRDFSNFEGVLSNEVAVINGVNAYAVSEGETTYYFAVESGLLIRESSTEEGPQGSVTSNQDYSNFKEVNGIVFPHAYTFPLGGSMTIDMSVSEIKVNSGVSASDF</sequence>
<organism evidence="3 4">
    <name type="scientific">Phaeocystidibacter marisrubri</name>
    <dbReference type="NCBI Taxonomy" id="1577780"/>
    <lineage>
        <taxon>Bacteria</taxon>
        <taxon>Pseudomonadati</taxon>
        <taxon>Bacteroidota</taxon>
        <taxon>Flavobacteriia</taxon>
        <taxon>Flavobacteriales</taxon>
        <taxon>Phaeocystidibacteraceae</taxon>
        <taxon>Phaeocystidibacter</taxon>
    </lineage>
</organism>
<dbReference type="PANTHER" id="PTHR11851">
    <property type="entry name" value="METALLOPROTEASE"/>
    <property type="match status" value="1"/>
</dbReference>
<dbReference type="InterPro" id="IPR011249">
    <property type="entry name" value="Metalloenz_LuxS/M16"/>
</dbReference>
<keyword evidence="4" id="KW-1185">Reference proteome</keyword>
<evidence type="ECO:0000313" key="4">
    <source>
        <dbReference type="Proteomes" id="UP000484164"/>
    </source>
</evidence>
<feature type="chain" id="PRO_5026794527" evidence="1">
    <location>
        <begin position="29"/>
        <end position="687"/>
    </location>
</feature>
<dbReference type="GO" id="GO:0046872">
    <property type="term" value="F:metal ion binding"/>
    <property type="evidence" value="ECO:0007669"/>
    <property type="project" value="InterPro"/>
</dbReference>
<evidence type="ECO:0000256" key="1">
    <source>
        <dbReference type="SAM" id="SignalP"/>
    </source>
</evidence>
<dbReference type="InterPro" id="IPR050361">
    <property type="entry name" value="MPP/UQCRC_Complex"/>
</dbReference>
<dbReference type="InterPro" id="IPR007863">
    <property type="entry name" value="Peptidase_M16_C"/>
</dbReference>
<evidence type="ECO:0000259" key="2">
    <source>
        <dbReference type="Pfam" id="PF05193"/>
    </source>
</evidence>
<proteinExistence type="predicted"/>
<feature type="signal peptide" evidence="1">
    <location>
        <begin position="1"/>
        <end position="28"/>
    </location>
</feature>
<name>A0A6L3ZE50_9FLAO</name>
<dbReference type="AlphaFoldDB" id="A0A6L3ZE50"/>
<dbReference type="OrthoDB" id="9811314at2"/>
<dbReference type="PANTHER" id="PTHR11851:SF224">
    <property type="entry name" value="PROCESSING PROTEASE"/>
    <property type="match status" value="1"/>
</dbReference>
<reference evidence="3 4" key="1">
    <citation type="submission" date="2019-10" db="EMBL/GenBank/DDBJ databases">
        <title>Genome sequence of Phaeocystidibacter marisrubri JCM30614 (type strain).</title>
        <authorList>
            <person name="Bowman J.P."/>
        </authorList>
    </citation>
    <scope>NUCLEOTIDE SEQUENCE [LARGE SCALE GENOMIC DNA]</scope>
    <source>
        <strain evidence="3 4">JCM 30614</strain>
    </source>
</reference>
<protein>
    <submittedName>
        <fullName evidence="3">Insulinase family protein</fullName>
    </submittedName>
</protein>
<evidence type="ECO:0000313" key="3">
    <source>
        <dbReference type="EMBL" id="KAB2815896.1"/>
    </source>
</evidence>
<accession>A0A6L3ZE50</accession>
<keyword evidence="1" id="KW-0732">Signal</keyword>
<comment type="caution">
    <text evidence="3">The sequence shown here is derived from an EMBL/GenBank/DDBJ whole genome shotgun (WGS) entry which is preliminary data.</text>
</comment>
<gene>
    <name evidence="3" type="ORF">F8C82_09360</name>
</gene>
<dbReference type="Pfam" id="PF05193">
    <property type="entry name" value="Peptidase_M16_C"/>
    <property type="match status" value="1"/>
</dbReference>